<dbReference type="GO" id="GO:0005886">
    <property type="term" value="C:plasma membrane"/>
    <property type="evidence" value="ECO:0007669"/>
    <property type="project" value="UniProtKB-SubCell"/>
</dbReference>
<evidence type="ECO:0000256" key="6">
    <source>
        <dbReference type="ARBA" id="ARBA00023136"/>
    </source>
</evidence>
<feature type="domain" description="Major facilitator superfamily (MFS) profile" evidence="8">
    <location>
        <begin position="22"/>
        <end position="470"/>
    </location>
</feature>
<keyword evidence="5 7" id="KW-1133">Transmembrane helix</keyword>
<feature type="transmembrane region" description="Helical" evidence="7">
    <location>
        <begin position="21"/>
        <end position="40"/>
    </location>
</feature>
<dbReference type="EMBL" id="CP051774">
    <property type="protein sequence ID" value="QJE97839.1"/>
    <property type="molecule type" value="Genomic_DNA"/>
</dbReference>
<dbReference type="Pfam" id="PF07690">
    <property type="entry name" value="MFS_1"/>
    <property type="match status" value="1"/>
</dbReference>
<dbReference type="InterPro" id="IPR011701">
    <property type="entry name" value="MFS"/>
</dbReference>
<feature type="transmembrane region" description="Helical" evidence="7">
    <location>
        <begin position="447"/>
        <end position="465"/>
    </location>
</feature>
<feature type="transmembrane region" description="Helical" evidence="7">
    <location>
        <begin position="60"/>
        <end position="81"/>
    </location>
</feature>
<evidence type="ECO:0000259" key="8">
    <source>
        <dbReference type="PROSITE" id="PS50850"/>
    </source>
</evidence>
<dbReference type="PANTHER" id="PTHR42718">
    <property type="entry name" value="MAJOR FACILITATOR SUPERFAMILY MULTIDRUG TRANSPORTER MFSC"/>
    <property type="match status" value="1"/>
</dbReference>
<evidence type="ECO:0000256" key="1">
    <source>
        <dbReference type="ARBA" id="ARBA00004651"/>
    </source>
</evidence>
<keyword evidence="6 7" id="KW-0472">Membrane</keyword>
<feature type="transmembrane region" description="Helical" evidence="7">
    <location>
        <begin position="212"/>
        <end position="230"/>
    </location>
</feature>
<name>A0A858RNB7_9BACT</name>
<reference evidence="9 10" key="1">
    <citation type="submission" date="2020-04" db="EMBL/GenBank/DDBJ databases">
        <title>Luteolibacter sp. G-1-1-1 isolated from soil.</title>
        <authorList>
            <person name="Dahal R.H."/>
        </authorList>
    </citation>
    <scope>NUCLEOTIDE SEQUENCE [LARGE SCALE GENOMIC DNA]</scope>
    <source>
        <strain evidence="9 10">G-1-1-1</strain>
    </source>
</reference>
<feature type="transmembrane region" description="Helical" evidence="7">
    <location>
        <begin position="174"/>
        <end position="192"/>
    </location>
</feature>
<accession>A0A858RNB7</accession>
<feature type="transmembrane region" description="Helical" evidence="7">
    <location>
        <begin position="412"/>
        <end position="432"/>
    </location>
</feature>
<feature type="transmembrane region" description="Helical" evidence="7">
    <location>
        <begin position="88"/>
        <end position="107"/>
    </location>
</feature>
<protein>
    <submittedName>
        <fullName evidence="9">DHA2 family efflux MFS transporter permease subunit</fullName>
    </submittedName>
</protein>
<dbReference type="RefSeq" id="WP_169456265.1">
    <property type="nucleotide sequence ID" value="NZ_CP051774.1"/>
</dbReference>
<feature type="transmembrane region" description="Helical" evidence="7">
    <location>
        <begin position="113"/>
        <end position="134"/>
    </location>
</feature>
<dbReference type="NCBIfam" id="TIGR00711">
    <property type="entry name" value="efflux_EmrB"/>
    <property type="match status" value="1"/>
</dbReference>
<feature type="transmembrane region" description="Helical" evidence="7">
    <location>
        <begin position="275"/>
        <end position="296"/>
    </location>
</feature>
<dbReference type="AlphaFoldDB" id="A0A858RNB7"/>
<dbReference type="Gene3D" id="1.20.1720.10">
    <property type="entry name" value="Multidrug resistance protein D"/>
    <property type="match status" value="1"/>
</dbReference>
<dbReference type="PRINTS" id="PR01036">
    <property type="entry name" value="TCRTETB"/>
</dbReference>
<evidence type="ECO:0000256" key="5">
    <source>
        <dbReference type="ARBA" id="ARBA00022989"/>
    </source>
</evidence>
<dbReference type="KEGG" id="luo:HHL09_19305"/>
<organism evidence="9 10">
    <name type="scientific">Luteolibacter luteus</name>
    <dbReference type="NCBI Taxonomy" id="2728835"/>
    <lineage>
        <taxon>Bacteria</taxon>
        <taxon>Pseudomonadati</taxon>
        <taxon>Verrucomicrobiota</taxon>
        <taxon>Verrucomicrobiia</taxon>
        <taxon>Verrucomicrobiales</taxon>
        <taxon>Verrucomicrobiaceae</taxon>
        <taxon>Luteolibacter</taxon>
    </lineage>
</organism>
<dbReference type="InterPro" id="IPR020846">
    <property type="entry name" value="MFS_dom"/>
</dbReference>
<feature type="transmembrane region" description="Helical" evidence="7">
    <location>
        <begin position="341"/>
        <end position="359"/>
    </location>
</feature>
<feature type="transmembrane region" description="Helical" evidence="7">
    <location>
        <begin position="365"/>
        <end position="391"/>
    </location>
</feature>
<dbReference type="PROSITE" id="PS50850">
    <property type="entry name" value="MFS"/>
    <property type="match status" value="1"/>
</dbReference>
<dbReference type="GO" id="GO:0022857">
    <property type="term" value="F:transmembrane transporter activity"/>
    <property type="evidence" value="ECO:0007669"/>
    <property type="project" value="InterPro"/>
</dbReference>
<dbReference type="PANTHER" id="PTHR42718:SF46">
    <property type="entry name" value="BLR6921 PROTEIN"/>
    <property type="match status" value="1"/>
</dbReference>
<evidence type="ECO:0000256" key="4">
    <source>
        <dbReference type="ARBA" id="ARBA00022692"/>
    </source>
</evidence>
<proteinExistence type="predicted"/>
<evidence type="ECO:0000313" key="10">
    <source>
        <dbReference type="Proteomes" id="UP000501812"/>
    </source>
</evidence>
<feature type="transmembrane region" description="Helical" evidence="7">
    <location>
        <begin position="308"/>
        <end position="329"/>
    </location>
</feature>
<evidence type="ECO:0000256" key="2">
    <source>
        <dbReference type="ARBA" id="ARBA00022448"/>
    </source>
</evidence>
<keyword evidence="3" id="KW-1003">Cell membrane</keyword>
<feature type="transmembrane region" description="Helical" evidence="7">
    <location>
        <begin position="146"/>
        <end position="168"/>
    </location>
</feature>
<keyword evidence="4 7" id="KW-0812">Transmembrane</keyword>
<gene>
    <name evidence="9" type="ORF">HHL09_19305</name>
</gene>
<dbReference type="InterPro" id="IPR004638">
    <property type="entry name" value="EmrB-like"/>
</dbReference>
<evidence type="ECO:0000256" key="3">
    <source>
        <dbReference type="ARBA" id="ARBA00022475"/>
    </source>
</evidence>
<feature type="transmembrane region" description="Helical" evidence="7">
    <location>
        <begin position="236"/>
        <end position="255"/>
    </location>
</feature>
<keyword evidence="2" id="KW-0813">Transport</keyword>
<sequence>MSEIPASIPAVDPALEKTRKYLPWVVAVALFMQQLDGTIVNTAVPTMAESLKVASLSLKSVLTSYTIAIAVLIPLSGWLADRFGTKRVFGFAVAIFTIGSLACGLSLNLPMLVASRVLQGIGAAFMMPVGRIALLRTFPKSGILRAMNFVIIPALLGPLLGPLMGGLIVHWLPWRMIFLINIPIGILGLWLVKKHMPDHKGETLDPLDTRGFLLFGSGVALLSWVLEIFGEHRMDILGVSILAAISLLLIGAYFWHAKRFPQPLLPVDLLRIRTFRVSVVGGFVTRLGISGMPFLLPLLYQLGMKFTPWQAGLLVMPQALAAIGMKLLVQRILGTFGHRQVLVYNTILIGLMIAAFSRVGPGTPVWVILIFSAIQGTVSALQFTAMNSLAYADTSDAEASDASTIASTAQQLSISFGIAFASLVTAWFLGGIDRSDSETLVPALHKAYLLLGVVSIASSATFLTLKRGDGANVSGHGRATPATEGE</sequence>
<dbReference type="Gene3D" id="1.20.1250.20">
    <property type="entry name" value="MFS general substrate transporter like domains"/>
    <property type="match status" value="1"/>
</dbReference>
<keyword evidence="10" id="KW-1185">Reference proteome</keyword>
<comment type="subcellular location">
    <subcellularLocation>
        <location evidence="1">Cell membrane</location>
        <topology evidence="1">Multi-pass membrane protein</topology>
    </subcellularLocation>
</comment>
<dbReference type="SUPFAM" id="SSF103473">
    <property type="entry name" value="MFS general substrate transporter"/>
    <property type="match status" value="1"/>
</dbReference>
<evidence type="ECO:0000256" key="7">
    <source>
        <dbReference type="SAM" id="Phobius"/>
    </source>
</evidence>
<dbReference type="InterPro" id="IPR036259">
    <property type="entry name" value="MFS_trans_sf"/>
</dbReference>
<dbReference type="Proteomes" id="UP000501812">
    <property type="component" value="Chromosome"/>
</dbReference>
<evidence type="ECO:0000313" key="9">
    <source>
        <dbReference type="EMBL" id="QJE97839.1"/>
    </source>
</evidence>